<feature type="region of interest" description="Disordered" evidence="2">
    <location>
        <begin position="1"/>
        <end position="42"/>
    </location>
</feature>
<dbReference type="Pfam" id="PF00534">
    <property type="entry name" value="Glycos_transf_1"/>
    <property type="match status" value="1"/>
</dbReference>
<dbReference type="SUPFAM" id="SSF53756">
    <property type="entry name" value="UDP-Glycosyltransferase/glycogen phosphorylase"/>
    <property type="match status" value="1"/>
</dbReference>
<gene>
    <name evidence="4" type="ORF">NCTC13336_00938</name>
</gene>
<dbReference type="AlphaFoldDB" id="A0A377QZN9"/>
<dbReference type="Gene3D" id="3.40.50.2000">
    <property type="entry name" value="Glycogen Phosphorylase B"/>
    <property type="match status" value="2"/>
</dbReference>
<dbReference type="PANTHER" id="PTHR46401:SF2">
    <property type="entry name" value="GLYCOSYLTRANSFERASE WBBK-RELATED"/>
    <property type="match status" value="1"/>
</dbReference>
<evidence type="ECO:0000256" key="1">
    <source>
        <dbReference type="ARBA" id="ARBA00022679"/>
    </source>
</evidence>
<dbReference type="RefSeq" id="WP_115307957.1">
    <property type="nucleotide sequence ID" value="NZ_CP091516.1"/>
</dbReference>
<dbReference type="InterPro" id="IPR001296">
    <property type="entry name" value="Glyco_trans_1"/>
</dbReference>
<name>A0A377QZN9_9NEIS</name>
<dbReference type="Proteomes" id="UP000254293">
    <property type="component" value="Unassembled WGS sequence"/>
</dbReference>
<feature type="domain" description="Glycosyl transferase family 1" evidence="3">
    <location>
        <begin position="196"/>
        <end position="335"/>
    </location>
</feature>
<accession>A0A377QZN9</accession>
<dbReference type="GO" id="GO:0016757">
    <property type="term" value="F:glycosyltransferase activity"/>
    <property type="evidence" value="ECO:0007669"/>
    <property type="project" value="InterPro"/>
</dbReference>
<dbReference type="EMBL" id="UGJJ01000001">
    <property type="protein sequence ID" value="STR00723.1"/>
    <property type="molecule type" value="Genomic_DNA"/>
</dbReference>
<evidence type="ECO:0000259" key="3">
    <source>
        <dbReference type="Pfam" id="PF00534"/>
    </source>
</evidence>
<evidence type="ECO:0000313" key="5">
    <source>
        <dbReference type="Proteomes" id="UP000254293"/>
    </source>
</evidence>
<evidence type="ECO:0000313" key="4">
    <source>
        <dbReference type="EMBL" id="STR00723.1"/>
    </source>
</evidence>
<protein>
    <submittedName>
        <fullName evidence="4">PEP-CTERM/exosortase A-associated glycosyltransferase, Daro_2409 family</fullName>
    </submittedName>
</protein>
<organism evidence="4 5">
    <name type="scientific">Kingella potus</name>
    <dbReference type="NCBI Taxonomy" id="265175"/>
    <lineage>
        <taxon>Bacteria</taxon>
        <taxon>Pseudomonadati</taxon>
        <taxon>Pseudomonadota</taxon>
        <taxon>Betaproteobacteria</taxon>
        <taxon>Neisseriales</taxon>
        <taxon>Neisseriaceae</taxon>
        <taxon>Kingella</taxon>
    </lineage>
</organism>
<dbReference type="OrthoDB" id="433681at2"/>
<evidence type="ECO:0000256" key="2">
    <source>
        <dbReference type="SAM" id="MobiDB-lite"/>
    </source>
</evidence>
<dbReference type="GO" id="GO:0009103">
    <property type="term" value="P:lipopolysaccharide biosynthetic process"/>
    <property type="evidence" value="ECO:0007669"/>
    <property type="project" value="TreeGrafter"/>
</dbReference>
<reference evidence="4 5" key="1">
    <citation type="submission" date="2018-06" db="EMBL/GenBank/DDBJ databases">
        <authorList>
            <consortium name="Pathogen Informatics"/>
            <person name="Doyle S."/>
        </authorList>
    </citation>
    <scope>NUCLEOTIDE SEQUENCE [LARGE SCALE GENOMIC DNA]</scope>
    <source>
        <strain evidence="4 5">NCTC13336</strain>
    </source>
</reference>
<sequence>MFTNSPSLPNSTQSEQLETNDDLGNTHENETNEELEEQDSLLSLPQKPIVNHVMTRDIPSGIFTSILDYFKRFGSTEFEHIVSILPLPEADIYHYHRPHLEEKLLPNSVCTVHHDLDDPDPWHAKFRFIPRYMEASAIVCLNNTQKEILANQGIPHEKLYVIPHGYHDGYLHLKQLSLPDTDKKITIGMASRRYGRRVKGEAYLLELAKRLSPEHFRFIFVGQSRTLSTIAMRDLGYEAIAYERIPYRIFQSFYNEIDILMMCSSHEGGPANTPEALATGTPMFSSKIGIPKDVISDRINGLFLSLDPDKDAENILDICVQNRHKLHEMIRNARNTSRLAITWEDSILNNIAVYKKILSLS</sequence>
<dbReference type="PANTHER" id="PTHR46401">
    <property type="entry name" value="GLYCOSYLTRANSFERASE WBBK-RELATED"/>
    <property type="match status" value="1"/>
</dbReference>
<dbReference type="CDD" id="cd03801">
    <property type="entry name" value="GT4_PimA-like"/>
    <property type="match status" value="1"/>
</dbReference>
<feature type="compositionally biased region" description="Polar residues" evidence="2">
    <location>
        <begin position="1"/>
        <end position="17"/>
    </location>
</feature>
<keyword evidence="1 4" id="KW-0808">Transferase</keyword>
<keyword evidence="5" id="KW-1185">Reference proteome</keyword>
<proteinExistence type="predicted"/>